<keyword evidence="3" id="KW-1185">Reference proteome</keyword>
<name>A0A2U1U7R7_9GAMM</name>
<dbReference type="RefSeq" id="WP_136165460.1">
    <property type="nucleotide sequence ID" value="NZ_KZ819074.1"/>
</dbReference>
<reference evidence="2 3" key="1">
    <citation type="submission" date="2018-04" db="EMBL/GenBank/DDBJ databases">
        <title>Brenneria corticis sp.nov.</title>
        <authorList>
            <person name="Li Y."/>
        </authorList>
    </citation>
    <scope>NUCLEOTIDE SEQUENCE [LARGE SCALE GENOMIC DNA]</scope>
    <source>
        <strain evidence="2 3">CFCC 11842</strain>
    </source>
</reference>
<feature type="compositionally biased region" description="Polar residues" evidence="1">
    <location>
        <begin position="1"/>
        <end position="10"/>
    </location>
</feature>
<gene>
    <name evidence="2" type="ORF">DDT56_05335</name>
</gene>
<dbReference type="Proteomes" id="UP000296159">
    <property type="component" value="Unassembled WGS sequence"/>
</dbReference>
<dbReference type="EMBL" id="QDKH01000006">
    <property type="protein sequence ID" value="PWC17682.1"/>
    <property type="molecule type" value="Genomic_DNA"/>
</dbReference>
<dbReference type="AlphaFoldDB" id="A0A2U1U7R7"/>
<organism evidence="2 3">
    <name type="scientific">Brenneria corticis</name>
    <dbReference type="NCBI Taxonomy" id="2173106"/>
    <lineage>
        <taxon>Bacteria</taxon>
        <taxon>Pseudomonadati</taxon>
        <taxon>Pseudomonadota</taxon>
        <taxon>Gammaproteobacteria</taxon>
        <taxon>Enterobacterales</taxon>
        <taxon>Pectobacteriaceae</taxon>
        <taxon>Brenneria</taxon>
    </lineage>
</organism>
<evidence type="ECO:0000256" key="1">
    <source>
        <dbReference type="SAM" id="MobiDB-lite"/>
    </source>
</evidence>
<sequence length="61" mass="7163">MSQTRQQRQNEYQKEVRSKLAEVRPSIQDIDQRLKTADYDHAGTLDETTLRQLAAFFLHGE</sequence>
<protein>
    <submittedName>
        <fullName evidence="2">Uncharacterized protein</fullName>
    </submittedName>
</protein>
<comment type="caution">
    <text evidence="2">The sequence shown here is derived from an EMBL/GenBank/DDBJ whole genome shotgun (WGS) entry which is preliminary data.</text>
</comment>
<evidence type="ECO:0000313" key="2">
    <source>
        <dbReference type="EMBL" id="PWC17682.1"/>
    </source>
</evidence>
<evidence type="ECO:0000313" key="3">
    <source>
        <dbReference type="Proteomes" id="UP000296159"/>
    </source>
</evidence>
<accession>A0A2U1U7R7</accession>
<feature type="region of interest" description="Disordered" evidence="1">
    <location>
        <begin position="1"/>
        <end position="21"/>
    </location>
</feature>
<feature type="compositionally biased region" description="Basic and acidic residues" evidence="1">
    <location>
        <begin position="11"/>
        <end position="21"/>
    </location>
</feature>
<proteinExistence type="predicted"/>